<protein>
    <recommendedName>
        <fullName evidence="6">Reticulon-like protein</fullName>
    </recommendedName>
</protein>
<comment type="subcellular location">
    <subcellularLocation>
        <location evidence="1 6">Endoplasmic reticulum membrane</location>
        <topology evidence="1 6">Multi-pass membrane protein</topology>
    </subcellularLocation>
</comment>
<evidence type="ECO:0000256" key="2">
    <source>
        <dbReference type="ARBA" id="ARBA00022692"/>
    </source>
</evidence>
<evidence type="ECO:0000256" key="3">
    <source>
        <dbReference type="ARBA" id="ARBA00022824"/>
    </source>
</evidence>
<dbReference type="InterPro" id="IPR044647">
    <property type="entry name" value="RTNLB17/18/21"/>
</dbReference>
<feature type="region of interest" description="Disordered" evidence="7">
    <location>
        <begin position="28"/>
        <end position="89"/>
    </location>
</feature>
<feature type="compositionally biased region" description="Basic and acidic residues" evidence="7">
    <location>
        <begin position="46"/>
        <end position="58"/>
    </location>
</feature>
<keyword evidence="2 6" id="KW-0812">Transmembrane</keyword>
<keyword evidence="4 6" id="KW-1133">Transmembrane helix</keyword>
<feature type="domain" description="Reticulon" evidence="8">
    <location>
        <begin position="260"/>
        <end position="416"/>
    </location>
</feature>
<dbReference type="GO" id="GO:0005789">
    <property type="term" value="C:endoplasmic reticulum membrane"/>
    <property type="evidence" value="ECO:0007669"/>
    <property type="project" value="UniProtKB-SubCell"/>
</dbReference>
<feature type="region of interest" description="Disordered" evidence="7">
    <location>
        <begin position="166"/>
        <end position="209"/>
    </location>
</feature>
<evidence type="ECO:0000313" key="9">
    <source>
        <dbReference type="EMBL" id="WOL18329.1"/>
    </source>
</evidence>
<dbReference type="PANTHER" id="PTHR46626">
    <property type="entry name" value="RETICULON-LIKE PROTEIN B17"/>
    <property type="match status" value="1"/>
</dbReference>
<gene>
    <name evidence="9" type="ORF">Cni_G27123</name>
</gene>
<feature type="compositionally biased region" description="Basic and acidic residues" evidence="7">
    <location>
        <begin position="512"/>
        <end position="534"/>
    </location>
</feature>
<feature type="compositionally biased region" description="Basic and acidic residues" evidence="7">
    <location>
        <begin position="72"/>
        <end position="89"/>
    </location>
</feature>
<dbReference type="AlphaFoldDB" id="A0AAQ3QP00"/>
<evidence type="ECO:0000256" key="5">
    <source>
        <dbReference type="ARBA" id="ARBA00023136"/>
    </source>
</evidence>
<keyword evidence="5 6" id="KW-0472">Membrane</keyword>
<feature type="region of interest" description="Disordered" evidence="7">
    <location>
        <begin position="486"/>
        <end position="534"/>
    </location>
</feature>
<dbReference type="EMBL" id="CP136897">
    <property type="protein sequence ID" value="WOL18329.1"/>
    <property type="molecule type" value="Genomic_DNA"/>
</dbReference>
<evidence type="ECO:0000256" key="1">
    <source>
        <dbReference type="ARBA" id="ARBA00004477"/>
    </source>
</evidence>
<dbReference type="Proteomes" id="UP001327560">
    <property type="component" value="Chromosome 8"/>
</dbReference>
<evidence type="ECO:0000256" key="7">
    <source>
        <dbReference type="SAM" id="MobiDB-lite"/>
    </source>
</evidence>
<evidence type="ECO:0000256" key="4">
    <source>
        <dbReference type="ARBA" id="ARBA00022989"/>
    </source>
</evidence>
<accession>A0AAQ3QP00</accession>
<dbReference type="Pfam" id="PF02453">
    <property type="entry name" value="Reticulon"/>
    <property type="match status" value="1"/>
</dbReference>
<keyword evidence="3 6" id="KW-0256">Endoplasmic reticulum</keyword>
<dbReference type="InterPro" id="IPR003388">
    <property type="entry name" value="Reticulon"/>
</dbReference>
<organism evidence="9 10">
    <name type="scientific">Canna indica</name>
    <name type="common">Indian-shot</name>
    <dbReference type="NCBI Taxonomy" id="4628"/>
    <lineage>
        <taxon>Eukaryota</taxon>
        <taxon>Viridiplantae</taxon>
        <taxon>Streptophyta</taxon>
        <taxon>Embryophyta</taxon>
        <taxon>Tracheophyta</taxon>
        <taxon>Spermatophyta</taxon>
        <taxon>Magnoliopsida</taxon>
        <taxon>Liliopsida</taxon>
        <taxon>Zingiberales</taxon>
        <taxon>Cannaceae</taxon>
        <taxon>Canna</taxon>
    </lineage>
</organism>
<dbReference type="PROSITE" id="PS50845">
    <property type="entry name" value="RETICULON"/>
    <property type="match status" value="1"/>
</dbReference>
<evidence type="ECO:0000313" key="10">
    <source>
        <dbReference type="Proteomes" id="UP001327560"/>
    </source>
</evidence>
<evidence type="ECO:0000256" key="6">
    <source>
        <dbReference type="RuleBase" id="RU363132"/>
    </source>
</evidence>
<feature type="transmembrane region" description="Helical" evidence="6">
    <location>
        <begin position="294"/>
        <end position="314"/>
    </location>
</feature>
<reference evidence="9 10" key="1">
    <citation type="submission" date="2023-10" db="EMBL/GenBank/DDBJ databases">
        <title>Chromosome-scale genome assembly provides insights into flower coloration mechanisms of Canna indica.</title>
        <authorList>
            <person name="Li C."/>
        </authorList>
    </citation>
    <scope>NUCLEOTIDE SEQUENCE [LARGE SCALE GENOMIC DNA]</scope>
    <source>
        <tissue evidence="9">Flower</tissue>
    </source>
</reference>
<feature type="compositionally biased region" description="Acidic residues" evidence="7">
    <location>
        <begin position="166"/>
        <end position="189"/>
    </location>
</feature>
<sequence>MQANAKRRVLTRNAVVVGAGSVCRTKMKMEEVKGGSKVTNNVKPSHKNDGNAEQEGNRGSRRLRRNQSDNAALERRRMSNCARSDKEDNSLIRKSYSDLSNSPKTSAKNYLQVGGQEPVLLIGDGNGGDAGEGEVEEKVKIEVEEEEKSSVDKKMDLFEQKPVSIEEEEQQEVVVVEEEEEEEEEEEVNDEHHEIPVSSQDEEKNMSPVSLPSMNVAEKKQNPVFEHRATKPHPSVLPHFKVAEDRFGRASFKHNRMQSLVNLIMWRDVSRSAFVFGSGTFFLVSSSYAKDINFSLISASSYVGLFYLAFVFLCKSILRRGEVIDCDERDESYMVGEEEAIWLLKMLLPYVNELLAKLRSLFSGDPATTLKLALLLFVLARSGSSITIWSLAKMTFFGVFTIPRICSSYSSQLANFGKFWLERFRDGWESCSHKKAVSAAMFILVWNISSTVARIWTFFMVVVAVKLYQQCVAECGWRGQEEVAALEEDEGEENSTAGKSQGVGLYRRQRGKPVELEKMSKAKGADRGVGKRTT</sequence>
<proteinExistence type="predicted"/>
<keyword evidence="10" id="KW-1185">Reference proteome</keyword>
<evidence type="ECO:0000259" key="8">
    <source>
        <dbReference type="PROSITE" id="PS50845"/>
    </source>
</evidence>
<feature type="compositionally biased region" description="Basic and acidic residues" evidence="7">
    <location>
        <begin position="190"/>
        <end position="205"/>
    </location>
</feature>
<dbReference type="PANTHER" id="PTHR46626:SF1">
    <property type="entry name" value="RETICULON-LIKE PROTEIN B21"/>
    <property type="match status" value="1"/>
</dbReference>
<feature type="transmembrane region" description="Helical" evidence="6">
    <location>
        <begin position="442"/>
        <end position="465"/>
    </location>
</feature>
<name>A0AAQ3QP00_9LILI</name>